<evidence type="ECO:0000313" key="4">
    <source>
        <dbReference type="Proteomes" id="UP000053144"/>
    </source>
</evidence>
<evidence type="ECO:0000313" key="3">
    <source>
        <dbReference type="EMBL" id="KOM31542.1"/>
    </source>
</evidence>
<protein>
    <submittedName>
        <fullName evidence="3">Uncharacterized protein</fullName>
    </submittedName>
</protein>
<feature type="region of interest" description="Disordered" evidence="1">
    <location>
        <begin position="135"/>
        <end position="163"/>
    </location>
</feature>
<accession>A0A0L9TM82</accession>
<sequence length="295" mass="33039">MEMEEDEKIPIILGRPFMKTAKVIINVDDGMIVLQDQEEKVREEEKDGKGRTVHDDLMDAQFKLDTLKTSRTFLAIVPLYSYVSPLPSSWREASPPFVDGITGTPLPKKHSKWNSSLHPGSPAKCGHDQVLQISPHGHTIDEYRRSNDQRDEMKDREKDEKKEELIQRVDKNHDVRPPLNGTVNTISEGFPWSGSEPGRSHGHNCRSEKIWHKEVVRCMVARDLRLLLAFMVVCLVACSVASLTLLCGGCSLLCVTHVLLHASCESSMSGSGEIVQWMLEVDYTVGVGGAKVDHE</sequence>
<name>A0A0L9TM82_PHAAN</name>
<keyword evidence="2" id="KW-0812">Transmembrane</keyword>
<reference evidence="4" key="1">
    <citation type="journal article" date="2015" name="Proc. Natl. Acad. Sci. U.S.A.">
        <title>Genome sequencing of adzuki bean (Vigna angularis) provides insight into high starch and low fat accumulation and domestication.</title>
        <authorList>
            <person name="Yang K."/>
            <person name="Tian Z."/>
            <person name="Chen C."/>
            <person name="Luo L."/>
            <person name="Zhao B."/>
            <person name="Wang Z."/>
            <person name="Yu L."/>
            <person name="Li Y."/>
            <person name="Sun Y."/>
            <person name="Li W."/>
            <person name="Chen Y."/>
            <person name="Li Y."/>
            <person name="Zhang Y."/>
            <person name="Ai D."/>
            <person name="Zhao J."/>
            <person name="Shang C."/>
            <person name="Ma Y."/>
            <person name="Wu B."/>
            <person name="Wang M."/>
            <person name="Gao L."/>
            <person name="Sun D."/>
            <person name="Zhang P."/>
            <person name="Guo F."/>
            <person name="Wang W."/>
            <person name="Li Y."/>
            <person name="Wang J."/>
            <person name="Varshney R.K."/>
            <person name="Wang J."/>
            <person name="Ling H.Q."/>
            <person name="Wan P."/>
        </authorList>
    </citation>
    <scope>NUCLEOTIDE SEQUENCE</scope>
    <source>
        <strain evidence="4">cv. Jingnong 6</strain>
    </source>
</reference>
<gene>
    <name evidence="3" type="ORF">LR48_Vigan01g109700</name>
</gene>
<keyword evidence="2" id="KW-0472">Membrane</keyword>
<evidence type="ECO:0000256" key="2">
    <source>
        <dbReference type="SAM" id="Phobius"/>
    </source>
</evidence>
<dbReference type="EMBL" id="CM003371">
    <property type="protein sequence ID" value="KOM31542.1"/>
    <property type="molecule type" value="Genomic_DNA"/>
</dbReference>
<feature type="compositionally biased region" description="Basic and acidic residues" evidence="1">
    <location>
        <begin position="138"/>
        <end position="163"/>
    </location>
</feature>
<organism evidence="3 4">
    <name type="scientific">Phaseolus angularis</name>
    <name type="common">Azuki bean</name>
    <name type="synonym">Vigna angularis</name>
    <dbReference type="NCBI Taxonomy" id="3914"/>
    <lineage>
        <taxon>Eukaryota</taxon>
        <taxon>Viridiplantae</taxon>
        <taxon>Streptophyta</taxon>
        <taxon>Embryophyta</taxon>
        <taxon>Tracheophyta</taxon>
        <taxon>Spermatophyta</taxon>
        <taxon>Magnoliopsida</taxon>
        <taxon>eudicotyledons</taxon>
        <taxon>Gunneridae</taxon>
        <taxon>Pentapetalae</taxon>
        <taxon>rosids</taxon>
        <taxon>fabids</taxon>
        <taxon>Fabales</taxon>
        <taxon>Fabaceae</taxon>
        <taxon>Papilionoideae</taxon>
        <taxon>50 kb inversion clade</taxon>
        <taxon>NPAAA clade</taxon>
        <taxon>indigoferoid/millettioid clade</taxon>
        <taxon>Phaseoleae</taxon>
        <taxon>Vigna</taxon>
    </lineage>
</organism>
<keyword evidence="2" id="KW-1133">Transmembrane helix</keyword>
<dbReference type="Proteomes" id="UP000053144">
    <property type="component" value="Chromosome 1"/>
</dbReference>
<evidence type="ECO:0000256" key="1">
    <source>
        <dbReference type="SAM" id="MobiDB-lite"/>
    </source>
</evidence>
<dbReference type="AlphaFoldDB" id="A0A0L9TM82"/>
<feature type="transmembrane region" description="Helical" evidence="2">
    <location>
        <begin position="227"/>
        <end position="260"/>
    </location>
</feature>
<dbReference type="Gramene" id="KOM31542">
    <property type="protein sequence ID" value="KOM31542"/>
    <property type="gene ID" value="LR48_Vigan01g109700"/>
</dbReference>
<proteinExistence type="predicted"/>